<evidence type="ECO:0000313" key="2">
    <source>
        <dbReference type="Proteomes" id="UP000016491"/>
    </source>
</evidence>
<comment type="caution">
    <text evidence="1">The sequence shown here is derived from an EMBL/GenBank/DDBJ whole genome shotgun (WGS) entry which is preliminary data.</text>
</comment>
<name>A0ABC9TXP6_CLOSY</name>
<proteinExistence type="predicted"/>
<gene>
    <name evidence="1" type="ORF">CLOSYM_02387</name>
</gene>
<organism evidence="1 2">
    <name type="scientific">[Clostridium] symbiosum ATCC 14940</name>
    <dbReference type="NCBI Taxonomy" id="411472"/>
    <lineage>
        <taxon>Bacteria</taxon>
        <taxon>Bacillati</taxon>
        <taxon>Bacillota</taxon>
        <taxon>Clostridia</taxon>
        <taxon>Lachnospirales</taxon>
        <taxon>Lachnospiraceae</taxon>
        <taxon>Otoolea</taxon>
    </lineage>
</organism>
<dbReference type="AlphaFoldDB" id="A0ABC9TXP6"/>
<dbReference type="EMBL" id="AWSU01000185">
    <property type="protein sequence ID" value="ERI76812.1"/>
    <property type="molecule type" value="Genomic_DNA"/>
</dbReference>
<accession>A0ABC9TXP6</accession>
<protein>
    <submittedName>
        <fullName evidence="1">Uncharacterized protein</fullName>
    </submittedName>
</protein>
<reference evidence="1 2" key="1">
    <citation type="submission" date="2013-07" db="EMBL/GenBank/DDBJ databases">
        <authorList>
            <person name="Weinstock G."/>
            <person name="Sodergren E."/>
            <person name="Wylie T."/>
            <person name="Fulton L."/>
            <person name="Fulton R."/>
            <person name="Fronick C."/>
            <person name="O'Laughlin M."/>
            <person name="Godfrey J."/>
            <person name="Miner T."/>
            <person name="Herter B."/>
            <person name="Appelbaum E."/>
            <person name="Cordes M."/>
            <person name="Lek S."/>
            <person name="Wollam A."/>
            <person name="Pepin K.H."/>
            <person name="Palsikar V.B."/>
            <person name="Mitreva M."/>
            <person name="Wilson R.K."/>
        </authorList>
    </citation>
    <scope>NUCLEOTIDE SEQUENCE [LARGE SCALE GENOMIC DNA]</scope>
    <source>
        <strain evidence="1 2">ATCC 14940</strain>
    </source>
</reference>
<sequence length="57" mass="6505">MLFLFNRILLLLNKNRSAENPASRILSCLLIQNLSSYSRKEPCRDPSLTIPAQALFI</sequence>
<evidence type="ECO:0000313" key="1">
    <source>
        <dbReference type="EMBL" id="ERI76812.1"/>
    </source>
</evidence>
<dbReference type="Proteomes" id="UP000016491">
    <property type="component" value="Unassembled WGS sequence"/>
</dbReference>